<accession>A0A4R6IHF3</accession>
<dbReference type="RefSeq" id="WP_094254517.1">
    <property type="nucleotide sequence ID" value="NZ_NNCE01000002.1"/>
</dbReference>
<comment type="caution">
    <text evidence="2">The sequence shown here is derived from an EMBL/GenBank/DDBJ whole genome shotgun (WGS) entry which is preliminary data.</text>
</comment>
<dbReference type="Proteomes" id="UP000295518">
    <property type="component" value="Unassembled WGS sequence"/>
</dbReference>
<evidence type="ECO:0000313" key="2">
    <source>
        <dbReference type="EMBL" id="TDO20515.1"/>
    </source>
</evidence>
<evidence type="ECO:0000259" key="1">
    <source>
        <dbReference type="PROSITE" id="PS50830"/>
    </source>
</evidence>
<dbReference type="InterPro" id="IPR016071">
    <property type="entry name" value="Staphylococal_nuclease_OB-fold"/>
</dbReference>
<reference evidence="2 3" key="1">
    <citation type="submission" date="2019-03" db="EMBL/GenBank/DDBJ databases">
        <title>Genomic Encyclopedia of Archaeal and Bacterial Type Strains, Phase II (KMG-II): from individual species to whole genera.</title>
        <authorList>
            <person name="Goeker M."/>
        </authorList>
    </citation>
    <scope>NUCLEOTIDE SEQUENCE [LARGE SCALE GENOMIC DNA]</scope>
    <source>
        <strain evidence="2 3">ATCC 700618</strain>
    </source>
</reference>
<keyword evidence="3" id="KW-1185">Reference proteome</keyword>
<protein>
    <submittedName>
        <fullName evidence="2">Micrococcal nuclease</fullName>
    </submittedName>
</protein>
<dbReference type="PROSITE" id="PS51257">
    <property type="entry name" value="PROKAR_LIPOPROTEIN"/>
    <property type="match status" value="1"/>
</dbReference>
<dbReference type="AlphaFoldDB" id="A0A4R6IHF3"/>
<dbReference type="OrthoDB" id="401404at2"/>
<dbReference type="SUPFAM" id="SSF50199">
    <property type="entry name" value="Staphylococcal nuclease"/>
    <property type="match status" value="1"/>
</dbReference>
<dbReference type="Gene3D" id="2.40.50.90">
    <property type="match status" value="1"/>
</dbReference>
<dbReference type="Pfam" id="PF00565">
    <property type="entry name" value="SNase"/>
    <property type="match status" value="1"/>
</dbReference>
<feature type="domain" description="TNase-like" evidence="1">
    <location>
        <begin position="24"/>
        <end position="162"/>
    </location>
</feature>
<proteinExistence type="predicted"/>
<dbReference type="InterPro" id="IPR035437">
    <property type="entry name" value="SNase_OB-fold_sf"/>
</dbReference>
<sequence>MKIISVFSLSIIFTLVSCQNNTKQTYHTTITSVYDGDTFYDDFNTYRLFGVDTPELKTDSILNSGLQGKYALEATNLSKKVLINQKISITKISVDPYKRIVAKVITQNDDLAKILLSKGLAIVKYFNLEKGSLYHYDDEPYFNELLKVQSQAIKTKSGFWKLGIEKMALIFPKHQNIFK</sequence>
<evidence type="ECO:0000313" key="3">
    <source>
        <dbReference type="Proteomes" id="UP000295518"/>
    </source>
</evidence>
<organism evidence="2 3">
    <name type="scientific">Mycoplasma testudineum</name>
    <dbReference type="NCBI Taxonomy" id="244584"/>
    <lineage>
        <taxon>Bacteria</taxon>
        <taxon>Bacillati</taxon>
        <taxon>Mycoplasmatota</taxon>
        <taxon>Mollicutes</taxon>
        <taxon>Mycoplasmataceae</taxon>
        <taxon>Mycoplasma</taxon>
    </lineage>
</organism>
<dbReference type="PROSITE" id="PS50830">
    <property type="entry name" value="TNASE_3"/>
    <property type="match status" value="1"/>
</dbReference>
<dbReference type="SMART" id="SM00318">
    <property type="entry name" value="SNc"/>
    <property type="match status" value="1"/>
</dbReference>
<name>A0A4R6IHF3_9MOLU</name>
<dbReference type="EMBL" id="SNWN01000010">
    <property type="protein sequence ID" value="TDO20515.1"/>
    <property type="molecule type" value="Genomic_DNA"/>
</dbReference>
<gene>
    <name evidence="2" type="ORF">EI74_0350</name>
</gene>